<dbReference type="GO" id="GO:0071949">
    <property type="term" value="F:FAD binding"/>
    <property type="evidence" value="ECO:0007669"/>
    <property type="project" value="InterPro"/>
</dbReference>
<dbReference type="InterPro" id="IPR050641">
    <property type="entry name" value="RIFMO-like"/>
</dbReference>
<dbReference type="Gene3D" id="3.50.50.60">
    <property type="entry name" value="FAD/NAD(P)-binding domain"/>
    <property type="match status" value="2"/>
</dbReference>
<protein>
    <submittedName>
        <fullName evidence="5">Oxygenase/bifunctional oxygenase/reductase</fullName>
    </submittedName>
</protein>
<organism evidence="5 6">
    <name type="scientific">Amycolatopsis xylanica</name>
    <dbReference type="NCBI Taxonomy" id="589385"/>
    <lineage>
        <taxon>Bacteria</taxon>
        <taxon>Bacillati</taxon>
        <taxon>Actinomycetota</taxon>
        <taxon>Actinomycetes</taxon>
        <taxon>Pseudonocardiales</taxon>
        <taxon>Pseudonocardiaceae</taxon>
        <taxon>Amycolatopsis</taxon>
    </lineage>
</organism>
<evidence type="ECO:0000256" key="1">
    <source>
        <dbReference type="ARBA" id="ARBA00001974"/>
    </source>
</evidence>
<dbReference type="PRINTS" id="PR00420">
    <property type="entry name" value="RNGMNOXGNASE"/>
</dbReference>
<gene>
    <name evidence="5" type="ORF">SAMN05421504_11219</name>
</gene>
<keyword evidence="2" id="KW-0285">Flavoprotein</keyword>
<dbReference type="Pfam" id="PF21274">
    <property type="entry name" value="Rng_hyd_C"/>
    <property type="match status" value="1"/>
</dbReference>
<dbReference type="Pfam" id="PF01494">
    <property type="entry name" value="FAD_binding_3"/>
    <property type="match status" value="1"/>
</dbReference>
<reference evidence="5 6" key="1">
    <citation type="submission" date="2016-10" db="EMBL/GenBank/DDBJ databases">
        <authorList>
            <person name="de Groot N.N."/>
        </authorList>
    </citation>
    <scope>NUCLEOTIDE SEQUENCE [LARGE SCALE GENOMIC DNA]</scope>
    <source>
        <strain evidence="5 6">CPCC 202699</strain>
    </source>
</reference>
<evidence type="ECO:0000313" key="6">
    <source>
        <dbReference type="Proteomes" id="UP000199515"/>
    </source>
</evidence>
<proteinExistence type="predicted"/>
<dbReference type="STRING" id="589385.SAMN05421504_11219"/>
<dbReference type="InterPro" id="IPR002938">
    <property type="entry name" value="FAD-bd"/>
</dbReference>
<sequence length="466" mass="49770">MPDTDVIVVGAGPTGLLLAAELRLGGAEVLVLERLTEPTTQSRAGAIHARSVEIFDQRGRLEHLGEVARDDHGHFGGLDLDLGQLPTVHPGRMKIGQARVEAMLTDWVTELGGEIRRGYEVTSLEQTESEVVVNGSLTARYVVGCDGERSSVRALAGFDFLGVDAELELLRADVRGIEVPFRFFQRYPAGLAIALPIDGGLIRLVVHEFGRPPQTRSGPVEFAEVVAAYQRVTGEDVSAGEPVWVDAFGNTARQVTEYRRGRVLLAGDAAHHLMPVGAQAINLGLQDAFNLGWKLAAEVRGSAPAGLLDSYHAERHPVGARVKTNIQAQAQLLLGDASVDPLREVFRELITHDTVRDHLAATIAGLDVRYGESPHPLVGARLPFSALTTDSGLTDTTSLLRSGRGLLLNLSGEPWTAAGVDVVSAKVEPGSVLSDVDGVLVRPDGHVAWVAGTGPLEAAVERWFGV</sequence>
<comment type="cofactor">
    <cofactor evidence="1">
        <name>FAD</name>
        <dbReference type="ChEBI" id="CHEBI:57692"/>
    </cofactor>
</comment>
<dbReference type="SUPFAM" id="SSF51905">
    <property type="entry name" value="FAD/NAD(P)-binding domain"/>
    <property type="match status" value="1"/>
</dbReference>
<feature type="domain" description="FAD-binding" evidence="4">
    <location>
        <begin position="3"/>
        <end position="323"/>
    </location>
</feature>
<dbReference type="AlphaFoldDB" id="A0A1H3RUR4"/>
<dbReference type="InterPro" id="IPR036188">
    <property type="entry name" value="FAD/NAD-bd_sf"/>
</dbReference>
<dbReference type="Proteomes" id="UP000199515">
    <property type="component" value="Unassembled WGS sequence"/>
</dbReference>
<accession>A0A1H3RUR4</accession>
<evidence type="ECO:0000259" key="4">
    <source>
        <dbReference type="Pfam" id="PF01494"/>
    </source>
</evidence>
<name>A0A1H3RUR4_9PSEU</name>
<evidence type="ECO:0000256" key="3">
    <source>
        <dbReference type="ARBA" id="ARBA00022827"/>
    </source>
</evidence>
<dbReference type="EMBL" id="FNON01000012">
    <property type="protein sequence ID" value="SDZ29362.1"/>
    <property type="molecule type" value="Genomic_DNA"/>
</dbReference>
<dbReference type="Gene3D" id="3.40.30.120">
    <property type="match status" value="1"/>
</dbReference>
<dbReference type="GO" id="GO:0016709">
    <property type="term" value="F:oxidoreductase activity, acting on paired donors, with incorporation or reduction of molecular oxygen, NAD(P)H as one donor, and incorporation of one atom of oxygen"/>
    <property type="evidence" value="ECO:0007669"/>
    <property type="project" value="UniProtKB-ARBA"/>
</dbReference>
<keyword evidence="3" id="KW-0274">FAD</keyword>
<evidence type="ECO:0000256" key="2">
    <source>
        <dbReference type="ARBA" id="ARBA00022630"/>
    </source>
</evidence>
<dbReference type="PANTHER" id="PTHR43004:SF19">
    <property type="entry name" value="BINDING MONOOXYGENASE, PUTATIVE (JCVI)-RELATED"/>
    <property type="match status" value="1"/>
</dbReference>
<dbReference type="PANTHER" id="PTHR43004">
    <property type="entry name" value="TRK SYSTEM POTASSIUM UPTAKE PROTEIN"/>
    <property type="match status" value="1"/>
</dbReference>
<evidence type="ECO:0000313" key="5">
    <source>
        <dbReference type="EMBL" id="SDZ29362.1"/>
    </source>
</evidence>
<dbReference type="RefSeq" id="WP_245757681.1">
    <property type="nucleotide sequence ID" value="NZ_FNON01000012.1"/>
</dbReference>
<dbReference type="Gene3D" id="3.30.70.2450">
    <property type="match status" value="1"/>
</dbReference>
<keyword evidence="6" id="KW-1185">Reference proteome</keyword>